<gene>
    <name evidence="2" type="primary">Tex45</name>
    <name evidence="2" type="ORF">NYCGRA_R04508</name>
</gene>
<reference evidence="2 3" key="1">
    <citation type="submission" date="2019-09" db="EMBL/GenBank/DDBJ databases">
        <title>Bird 10,000 Genomes (B10K) Project - Family phase.</title>
        <authorList>
            <person name="Zhang G."/>
        </authorList>
    </citation>
    <scope>NUCLEOTIDE SEQUENCE [LARGE SCALE GENOMIC DNA]</scope>
    <source>
        <strain evidence="2">B10K-DU-001-56</strain>
        <tissue evidence="2">Muscle</tissue>
    </source>
</reference>
<accession>A0A7L2G7R6</accession>
<feature type="region of interest" description="Disordered" evidence="1">
    <location>
        <begin position="57"/>
        <end position="93"/>
    </location>
</feature>
<feature type="non-terminal residue" evidence="2">
    <location>
        <position position="466"/>
    </location>
</feature>
<evidence type="ECO:0000256" key="1">
    <source>
        <dbReference type="SAM" id="MobiDB-lite"/>
    </source>
</evidence>
<organism evidence="2 3">
    <name type="scientific">Nyctibius grandis</name>
    <name type="common">Great potoo</name>
    <dbReference type="NCBI Taxonomy" id="48427"/>
    <lineage>
        <taxon>Eukaryota</taxon>
        <taxon>Metazoa</taxon>
        <taxon>Chordata</taxon>
        <taxon>Craniata</taxon>
        <taxon>Vertebrata</taxon>
        <taxon>Euteleostomi</taxon>
        <taxon>Archelosauria</taxon>
        <taxon>Archosauria</taxon>
        <taxon>Dinosauria</taxon>
        <taxon>Saurischia</taxon>
        <taxon>Theropoda</taxon>
        <taxon>Coelurosauria</taxon>
        <taxon>Aves</taxon>
        <taxon>Neognathae</taxon>
        <taxon>Neoaves</taxon>
        <taxon>Strisores</taxon>
        <taxon>Caprimulgiformes</taxon>
        <taxon>Nyctibiidae</taxon>
        <taxon>Nyctibius</taxon>
    </lineage>
</organism>
<feature type="region of interest" description="Disordered" evidence="1">
    <location>
        <begin position="199"/>
        <end position="231"/>
    </location>
</feature>
<feature type="non-terminal residue" evidence="2">
    <location>
        <position position="1"/>
    </location>
</feature>
<feature type="compositionally biased region" description="Low complexity" evidence="1">
    <location>
        <begin position="346"/>
        <end position="360"/>
    </location>
</feature>
<dbReference type="Proteomes" id="UP000567826">
    <property type="component" value="Unassembled WGS sequence"/>
</dbReference>
<sequence>IPAPLTGIPFLKASHFQLGNDRRAPASAWQPWSHSQFPPLRGVFRPAPVPLCSSGQVLSSGWGDSRDTCSETRQAFPERPPQPVTRPATPKSHVRMHMDPRIRVLTPTTKESFPCHPTPPRKPHTPTPNQQKDNMPRGDREKISLPPSNYAFSYPAYEIQPPARPWRSQRGRVPPIEGDGQSYYTTSYQAQFKGEWSPAAKPSVKGTSVKLGDPRSSGFISEQKHAYGAPDERTHSVYDKEHAASQIHHTNMQLGDGRNRFSTLTSEFFPARNIEPITIARPNQYASSIPRGDEDPERNQALATTTQLSYPEADRWNLAPKPDLLPLKYRSSVCLGDEASGSPSFSTTQQSHYQPPSQSQRVTADSRSHRKSHIPFDYHNESSISTMKATLVPHRQQKQRFPEDKLQQLKCSHLELPWKVPDLFRTEHKDNFTPKSRDPAEIQKAECQVSSVPLGTLKGYRPRRKV</sequence>
<dbReference type="PANTHER" id="PTHR34828:SF1">
    <property type="entry name" value="TESTIS-EXPRESSED PROTEIN 45"/>
    <property type="match status" value="1"/>
</dbReference>
<keyword evidence="3" id="KW-1185">Reference proteome</keyword>
<dbReference type="AlphaFoldDB" id="A0A7L2G7R6"/>
<feature type="compositionally biased region" description="Basic and acidic residues" evidence="1">
    <location>
        <begin position="134"/>
        <end position="143"/>
    </location>
</feature>
<evidence type="ECO:0000313" key="3">
    <source>
        <dbReference type="Proteomes" id="UP000567826"/>
    </source>
</evidence>
<dbReference type="OrthoDB" id="6151791at2759"/>
<comment type="caution">
    <text evidence="2">The sequence shown here is derived from an EMBL/GenBank/DDBJ whole genome shotgun (WGS) entry which is preliminary data.</text>
</comment>
<dbReference type="Pfam" id="PF15373">
    <property type="entry name" value="SAXO5-like"/>
    <property type="match status" value="1"/>
</dbReference>
<dbReference type="EMBL" id="VWYG01007942">
    <property type="protein sequence ID" value="NXQ82868.1"/>
    <property type="molecule type" value="Genomic_DNA"/>
</dbReference>
<feature type="region of interest" description="Disordered" evidence="1">
    <location>
        <begin position="338"/>
        <end position="374"/>
    </location>
</feature>
<proteinExistence type="predicted"/>
<dbReference type="InterPro" id="IPR028001">
    <property type="entry name" value="SAXO5"/>
</dbReference>
<name>A0A7L2G7R6_NYCGR</name>
<protein>
    <submittedName>
        <fullName evidence="2">TEX45 protein</fullName>
    </submittedName>
</protein>
<evidence type="ECO:0000313" key="2">
    <source>
        <dbReference type="EMBL" id="NXQ82868.1"/>
    </source>
</evidence>
<feature type="compositionally biased region" description="Basic and acidic residues" evidence="1">
    <location>
        <begin position="222"/>
        <end position="231"/>
    </location>
</feature>
<feature type="region of interest" description="Disordered" evidence="1">
    <location>
        <begin position="105"/>
        <end position="146"/>
    </location>
</feature>
<dbReference type="PANTHER" id="PTHR34828">
    <property type="entry name" value="TESTIS-EXPRESSED PROTEIN 45"/>
    <property type="match status" value="1"/>
</dbReference>